<accession>A0ABD1C5D2</accession>
<organism evidence="1 2">
    <name type="scientific">Cardamine amara subsp. amara</name>
    <dbReference type="NCBI Taxonomy" id="228776"/>
    <lineage>
        <taxon>Eukaryota</taxon>
        <taxon>Viridiplantae</taxon>
        <taxon>Streptophyta</taxon>
        <taxon>Embryophyta</taxon>
        <taxon>Tracheophyta</taxon>
        <taxon>Spermatophyta</taxon>
        <taxon>Magnoliopsida</taxon>
        <taxon>eudicotyledons</taxon>
        <taxon>Gunneridae</taxon>
        <taxon>Pentapetalae</taxon>
        <taxon>rosids</taxon>
        <taxon>malvids</taxon>
        <taxon>Brassicales</taxon>
        <taxon>Brassicaceae</taxon>
        <taxon>Cardamineae</taxon>
        <taxon>Cardamine</taxon>
    </lineage>
</organism>
<comment type="caution">
    <text evidence="1">The sequence shown here is derived from an EMBL/GenBank/DDBJ whole genome shotgun (WGS) entry which is preliminary data.</text>
</comment>
<dbReference type="AlphaFoldDB" id="A0ABD1C5D2"/>
<proteinExistence type="predicted"/>
<sequence length="81" mass="9624">MSPQYMLARRNSWHISLSSQLINASLWHEENGRRHGKSPIPSTKLVRIIDENVRNWFSTIRQLGNSVFDEGLRYWFHTRSL</sequence>
<evidence type="ECO:0000313" key="1">
    <source>
        <dbReference type="EMBL" id="KAL1224678.1"/>
    </source>
</evidence>
<gene>
    <name evidence="1" type="ORF">V5N11_001117</name>
</gene>
<evidence type="ECO:0000313" key="2">
    <source>
        <dbReference type="Proteomes" id="UP001558713"/>
    </source>
</evidence>
<keyword evidence="2" id="KW-1185">Reference proteome</keyword>
<dbReference type="Proteomes" id="UP001558713">
    <property type="component" value="Unassembled WGS sequence"/>
</dbReference>
<protein>
    <recommendedName>
        <fullName evidence="3">Maturase K</fullName>
    </recommendedName>
</protein>
<name>A0ABD1C5D2_CARAN</name>
<dbReference type="EMBL" id="JBANAX010000049">
    <property type="protein sequence ID" value="KAL1224678.1"/>
    <property type="molecule type" value="Genomic_DNA"/>
</dbReference>
<evidence type="ECO:0008006" key="3">
    <source>
        <dbReference type="Google" id="ProtNLM"/>
    </source>
</evidence>
<reference evidence="1 2" key="1">
    <citation type="submission" date="2024-04" db="EMBL/GenBank/DDBJ databases">
        <title>Genome assembly C_amara_ONT_v2.</title>
        <authorList>
            <person name="Yant L."/>
            <person name="Moore C."/>
            <person name="Slenker M."/>
        </authorList>
    </citation>
    <scope>NUCLEOTIDE SEQUENCE [LARGE SCALE GENOMIC DNA]</scope>
    <source>
        <tissue evidence="1">Leaf</tissue>
    </source>
</reference>